<keyword evidence="10" id="KW-1185">Reference proteome</keyword>
<reference evidence="9 10" key="1">
    <citation type="journal article" date="2018" name="Sci. Rep.">
        <title>Genome sequence of the cauliflower mushroom Sparassis crispa (Hanabiratake) and its association with beneficial usage.</title>
        <authorList>
            <person name="Kiyama R."/>
            <person name="Furutani Y."/>
            <person name="Kawaguchi K."/>
            <person name="Nakanishi T."/>
        </authorList>
    </citation>
    <scope>NUCLEOTIDE SEQUENCE [LARGE SCALE GENOMIC DNA]</scope>
</reference>
<evidence type="ECO:0000256" key="3">
    <source>
        <dbReference type="ARBA" id="ARBA00022722"/>
    </source>
</evidence>
<dbReference type="Pfam" id="PF17917">
    <property type="entry name" value="RT_RNaseH"/>
    <property type="match status" value="1"/>
</dbReference>
<dbReference type="Proteomes" id="UP000287166">
    <property type="component" value="Unassembled WGS sequence"/>
</dbReference>
<evidence type="ECO:0000259" key="8">
    <source>
        <dbReference type="Pfam" id="PF17917"/>
    </source>
</evidence>
<keyword evidence="6" id="KW-0695">RNA-directed DNA polymerase</keyword>
<evidence type="ECO:0000256" key="7">
    <source>
        <dbReference type="SAM" id="MobiDB-lite"/>
    </source>
</evidence>
<proteinExistence type="predicted"/>
<accession>A0A401G5M0</accession>
<dbReference type="GO" id="GO:0016787">
    <property type="term" value="F:hydrolase activity"/>
    <property type="evidence" value="ECO:0007669"/>
    <property type="project" value="UniProtKB-KW"/>
</dbReference>
<evidence type="ECO:0000256" key="2">
    <source>
        <dbReference type="ARBA" id="ARBA00022695"/>
    </source>
</evidence>
<keyword evidence="2" id="KW-0548">Nucleotidyltransferase</keyword>
<dbReference type="RefSeq" id="XP_027608371.1">
    <property type="nucleotide sequence ID" value="XM_027752570.1"/>
</dbReference>
<evidence type="ECO:0000313" key="9">
    <source>
        <dbReference type="EMBL" id="GBE77458.1"/>
    </source>
</evidence>
<dbReference type="OrthoDB" id="1750432at2759"/>
<dbReference type="InterPro" id="IPR043502">
    <property type="entry name" value="DNA/RNA_pol_sf"/>
</dbReference>
<dbReference type="CDD" id="cd09274">
    <property type="entry name" value="RNase_HI_RT_Ty3"/>
    <property type="match status" value="1"/>
</dbReference>
<dbReference type="InterPro" id="IPR043128">
    <property type="entry name" value="Rev_trsase/Diguanyl_cyclase"/>
</dbReference>
<dbReference type="InterPro" id="IPR041373">
    <property type="entry name" value="RT_RNaseH"/>
</dbReference>
<evidence type="ECO:0000256" key="6">
    <source>
        <dbReference type="ARBA" id="ARBA00022918"/>
    </source>
</evidence>
<keyword evidence="3" id="KW-0540">Nuclease</keyword>
<feature type="compositionally biased region" description="Basic and acidic residues" evidence="7">
    <location>
        <begin position="544"/>
        <end position="556"/>
    </location>
</feature>
<feature type="region of interest" description="Disordered" evidence="7">
    <location>
        <begin position="544"/>
        <end position="595"/>
    </location>
</feature>
<evidence type="ECO:0000256" key="4">
    <source>
        <dbReference type="ARBA" id="ARBA00022759"/>
    </source>
</evidence>
<dbReference type="InterPro" id="IPR050951">
    <property type="entry name" value="Retrovirus_Pol_polyprotein"/>
</dbReference>
<feature type="domain" description="Reverse transcriptase RNase H-like" evidence="8">
    <location>
        <begin position="123"/>
        <end position="224"/>
    </location>
</feature>
<dbReference type="Gene3D" id="3.30.70.270">
    <property type="match status" value="1"/>
</dbReference>
<dbReference type="PANTHER" id="PTHR37984:SF5">
    <property type="entry name" value="PROTEIN NYNRIN-LIKE"/>
    <property type="match status" value="1"/>
</dbReference>
<dbReference type="GO" id="GO:0003964">
    <property type="term" value="F:RNA-directed DNA polymerase activity"/>
    <property type="evidence" value="ECO:0007669"/>
    <property type="project" value="UniProtKB-KW"/>
</dbReference>
<evidence type="ECO:0000256" key="1">
    <source>
        <dbReference type="ARBA" id="ARBA00022679"/>
    </source>
</evidence>
<dbReference type="EMBL" id="BFAD01000001">
    <property type="protein sequence ID" value="GBE77458.1"/>
    <property type="molecule type" value="Genomic_DNA"/>
</dbReference>
<dbReference type="SUPFAM" id="SSF56672">
    <property type="entry name" value="DNA/RNA polymerases"/>
    <property type="match status" value="1"/>
</dbReference>
<dbReference type="InParanoid" id="A0A401G5M0"/>
<keyword evidence="1" id="KW-0808">Transferase</keyword>
<organism evidence="9 10">
    <name type="scientific">Sparassis crispa</name>
    <dbReference type="NCBI Taxonomy" id="139825"/>
    <lineage>
        <taxon>Eukaryota</taxon>
        <taxon>Fungi</taxon>
        <taxon>Dikarya</taxon>
        <taxon>Basidiomycota</taxon>
        <taxon>Agaricomycotina</taxon>
        <taxon>Agaricomycetes</taxon>
        <taxon>Polyporales</taxon>
        <taxon>Sparassidaceae</taxon>
        <taxon>Sparassis</taxon>
    </lineage>
</organism>
<keyword evidence="4" id="KW-0255">Endonuclease</keyword>
<dbReference type="GeneID" id="38774375"/>
<protein>
    <recommendedName>
        <fullName evidence="8">Reverse transcriptase RNase H-like domain-containing protein</fullName>
    </recommendedName>
</protein>
<comment type="caution">
    <text evidence="9">The sequence shown here is derived from an EMBL/GenBank/DDBJ whole genome shotgun (WGS) entry which is preliminary data.</text>
</comment>
<dbReference type="GO" id="GO:0004519">
    <property type="term" value="F:endonuclease activity"/>
    <property type="evidence" value="ECO:0007669"/>
    <property type="project" value="UniProtKB-KW"/>
</dbReference>
<keyword evidence="5" id="KW-0378">Hydrolase</keyword>
<gene>
    <name evidence="9" type="ORF">SCP_0103330</name>
</gene>
<dbReference type="AlphaFoldDB" id="A0A401G5M0"/>
<dbReference type="PANTHER" id="PTHR37984">
    <property type="entry name" value="PROTEIN CBG26694"/>
    <property type="match status" value="1"/>
</dbReference>
<dbReference type="STRING" id="139825.A0A401G5M0"/>
<evidence type="ECO:0000313" key="10">
    <source>
        <dbReference type="Proteomes" id="UP000287166"/>
    </source>
</evidence>
<name>A0A401G5M0_9APHY</name>
<sequence>MDVSRAKYRSKIDLSDAYEQIRPAAEDVWKTVFSTPYDSDKMSHICEWRIPRSYKEVQQFLGLVNYLGHFMPDVMVFTSPLSDMAHNDRAFVWRPMHTKCFEMIKALACKAPILKPIDSRLPEPIWVISDASLYGIGAMYRQGPDWRTCRPTGFLSKKFTSAQRAYKTYEHEALTILEALLKWEDKLLCRPIMIATDHQALKYFEGVTNPMNRQIRWNEYMSRFQYKIQDVEGATNKVADCLSRYYENDNADEFAPIQDYVNADVHLDPEWDDLPSNCIAELRAGTIQRSAQLPKDVQESRDQEASEMASHLPLVTPALGAKDEDPTIAESRTNGPPLKAHLEQDTPFLAAVQKGYGEDPLFTSRQPQYIQYPHEEPALLCTQWITNPTSSSMFDKWVAWYAQNPSQVHWAIRHLKNNHSEAPLHQDLEVMWLARHMAPIIPPGIPATARNVFIEHTAELFSIPGLYVWIVQVGHYPVANNNKPAPFPRSFTQNLSVYNVAQWYAARGFHPMRIGFLEKFHRRHRNYILGQVLEDVTPFEGHFPADLRDGRARPLPDPKPPTPSAGNAPAGSSELGPNPGATPEAGDPDHDMGGH</sequence>
<evidence type="ECO:0000256" key="5">
    <source>
        <dbReference type="ARBA" id="ARBA00022801"/>
    </source>
</evidence>